<gene>
    <name evidence="7" type="ORF">UY16_C0025G0012</name>
</gene>
<feature type="region of interest" description="Disordered" evidence="5">
    <location>
        <begin position="56"/>
        <end position="88"/>
    </location>
</feature>
<dbReference type="PROSITE" id="PS50926">
    <property type="entry name" value="TRAM"/>
    <property type="match status" value="1"/>
</dbReference>
<dbReference type="SUPFAM" id="SSF88723">
    <property type="entry name" value="PIN domain-like"/>
    <property type="match status" value="1"/>
</dbReference>
<evidence type="ECO:0000256" key="5">
    <source>
        <dbReference type="SAM" id="MobiDB-lite"/>
    </source>
</evidence>
<evidence type="ECO:0000259" key="6">
    <source>
        <dbReference type="PROSITE" id="PS50926"/>
    </source>
</evidence>
<protein>
    <recommendedName>
        <fullName evidence="6">TRAM domain-containing protein</fullName>
    </recommendedName>
</protein>
<organism evidence="7 8">
    <name type="scientific">Candidatus Gottesmanbacteria bacterium GW2011_GWA2_47_9</name>
    <dbReference type="NCBI Taxonomy" id="1618445"/>
    <lineage>
        <taxon>Bacteria</taxon>
        <taxon>Candidatus Gottesmaniibacteriota</taxon>
    </lineage>
</organism>
<name>A0A0G1U0F4_9BACT</name>
<keyword evidence="4" id="KW-0460">Magnesium</keyword>
<comment type="cofactor">
    <cofactor evidence="1">
        <name>Mg(2+)</name>
        <dbReference type="ChEBI" id="CHEBI:18420"/>
    </cofactor>
</comment>
<dbReference type="GO" id="GO:0004518">
    <property type="term" value="F:nuclease activity"/>
    <property type="evidence" value="ECO:0007669"/>
    <property type="project" value="UniProtKB-KW"/>
</dbReference>
<feature type="domain" description="TRAM" evidence="6">
    <location>
        <begin position="223"/>
        <end position="284"/>
    </location>
</feature>
<dbReference type="InterPro" id="IPR002792">
    <property type="entry name" value="TRAM_dom"/>
</dbReference>
<dbReference type="Gene3D" id="3.40.50.1010">
    <property type="entry name" value="5'-nuclease"/>
    <property type="match status" value="1"/>
</dbReference>
<evidence type="ECO:0000313" key="8">
    <source>
        <dbReference type="Proteomes" id="UP000034739"/>
    </source>
</evidence>
<dbReference type="Pfam" id="PF01850">
    <property type="entry name" value="PIN"/>
    <property type="match status" value="1"/>
</dbReference>
<dbReference type="EMBL" id="LCOY01000025">
    <property type="protein sequence ID" value="KKU87534.1"/>
    <property type="molecule type" value="Genomic_DNA"/>
</dbReference>
<dbReference type="PATRIC" id="fig|1618445.3.peg.760"/>
<dbReference type="Pfam" id="PF01938">
    <property type="entry name" value="TRAM"/>
    <property type="match status" value="1"/>
</dbReference>
<evidence type="ECO:0000256" key="1">
    <source>
        <dbReference type="ARBA" id="ARBA00001946"/>
    </source>
</evidence>
<dbReference type="PANTHER" id="PTHR11603:SF147">
    <property type="entry name" value="MEMBRANE PROTEIN"/>
    <property type="match status" value="1"/>
</dbReference>
<dbReference type="InterPro" id="IPR052041">
    <property type="entry name" value="Nucleic_acid_metab_PIN/TRAM"/>
</dbReference>
<dbReference type="CDD" id="cd09877">
    <property type="entry name" value="PIN_YacL-like"/>
    <property type="match status" value="1"/>
</dbReference>
<evidence type="ECO:0000313" key="7">
    <source>
        <dbReference type="EMBL" id="KKU87534.1"/>
    </source>
</evidence>
<proteinExistence type="predicted"/>
<reference evidence="7 8" key="1">
    <citation type="journal article" date="2015" name="Nature">
        <title>rRNA introns, odd ribosomes, and small enigmatic genomes across a large radiation of phyla.</title>
        <authorList>
            <person name="Brown C.T."/>
            <person name="Hug L.A."/>
            <person name="Thomas B.C."/>
            <person name="Sharon I."/>
            <person name="Castelle C.J."/>
            <person name="Singh A."/>
            <person name="Wilkins M.J."/>
            <person name="Williams K.H."/>
            <person name="Banfield J.F."/>
        </authorList>
    </citation>
    <scope>NUCLEOTIDE SEQUENCE [LARGE SCALE GENOMIC DNA]</scope>
</reference>
<feature type="region of interest" description="Disordered" evidence="5">
    <location>
        <begin position="1"/>
        <end position="31"/>
    </location>
</feature>
<dbReference type="InterPro" id="IPR029060">
    <property type="entry name" value="PIN-like_dom_sf"/>
</dbReference>
<evidence type="ECO:0000256" key="2">
    <source>
        <dbReference type="ARBA" id="ARBA00022722"/>
    </source>
</evidence>
<dbReference type="InterPro" id="IPR002716">
    <property type="entry name" value="PIN_dom"/>
</dbReference>
<keyword evidence="2" id="KW-0540">Nuclease</keyword>
<feature type="compositionally biased region" description="Basic and acidic residues" evidence="5">
    <location>
        <begin position="63"/>
        <end position="88"/>
    </location>
</feature>
<keyword evidence="3" id="KW-0378">Hydrolase</keyword>
<accession>A0A0G1U0F4</accession>
<dbReference type="AlphaFoldDB" id="A0A0G1U0F4"/>
<dbReference type="Proteomes" id="UP000034739">
    <property type="component" value="Unassembled WGS sequence"/>
</dbReference>
<sequence>MSVMKKQKQSEAKAKTSPPTARQSIEAFTKPTTEFTRALAEEIVKGLTSFGKLTTRPFARLQAPERSDGGQARRDPTVETEEEHPTDLGEHPILVDTSVLIDGRILPIVNSGFVVGTLIIPQFVLGEVQHIADSSDSLRRAKGRRGLDIANKLKGQKVNSLVKTIIIGDDVREVTEVDHKLVAMARRRKTRLLTVDFNLASLARSQGVKVLNVNDMAQALKVMLQPGEEVSIKITHEGKEREQGVGYLEDGTMVVVEHARDRVGQNVVAIVTKVHQTPAGQLFFAKLK</sequence>
<dbReference type="PANTHER" id="PTHR11603">
    <property type="entry name" value="AAA FAMILY ATPASE"/>
    <property type="match status" value="1"/>
</dbReference>
<evidence type="ECO:0000256" key="3">
    <source>
        <dbReference type="ARBA" id="ARBA00022801"/>
    </source>
</evidence>
<comment type="caution">
    <text evidence="7">The sequence shown here is derived from an EMBL/GenBank/DDBJ whole genome shotgun (WGS) entry which is preliminary data.</text>
</comment>
<dbReference type="SMART" id="SM00670">
    <property type="entry name" value="PINc"/>
    <property type="match status" value="1"/>
</dbReference>
<dbReference type="GO" id="GO:0016787">
    <property type="term" value="F:hydrolase activity"/>
    <property type="evidence" value="ECO:0007669"/>
    <property type="project" value="UniProtKB-KW"/>
</dbReference>
<evidence type="ECO:0000256" key="4">
    <source>
        <dbReference type="ARBA" id="ARBA00022842"/>
    </source>
</evidence>